<keyword evidence="6 12" id="KW-0547">Nucleotide-binding</keyword>
<keyword evidence="9 13" id="KW-0057">Aromatic amino acid biosynthesis</keyword>
<dbReference type="CDD" id="cd01556">
    <property type="entry name" value="EPSP_synthase"/>
    <property type="match status" value="1"/>
</dbReference>
<name>A0A1F6VAD6_9BACT</name>
<dbReference type="NCBIfam" id="TIGR01356">
    <property type="entry name" value="aroA"/>
    <property type="match status" value="1"/>
</dbReference>
<gene>
    <name evidence="12" type="primary">aroK</name>
    <name evidence="13" type="synonym">aroA</name>
    <name evidence="15" type="ORF">A2642_00155</name>
</gene>
<dbReference type="CDD" id="cd00464">
    <property type="entry name" value="SK"/>
    <property type="match status" value="1"/>
</dbReference>
<comment type="pathway">
    <text evidence="2 12">Metabolic intermediate biosynthesis; chorismate biosynthesis; chorismate from D-erythrose 4-phosphate and phosphoenolpyruvate: step 5/7.</text>
</comment>
<reference evidence="15 16" key="1">
    <citation type="journal article" date="2016" name="Nat. Commun.">
        <title>Thousands of microbial genomes shed light on interconnected biogeochemical processes in an aquifer system.</title>
        <authorList>
            <person name="Anantharaman K."/>
            <person name="Brown C.T."/>
            <person name="Hug L.A."/>
            <person name="Sharon I."/>
            <person name="Castelle C.J."/>
            <person name="Probst A.J."/>
            <person name="Thomas B.C."/>
            <person name="Singh A."/>
            <person name="Wilkins M.J."/>
            <person name="Karaoz U."/>
            <person name="Brodie E.L."/>
            <person name="Williams K.H."/>
            <person name="Hubbard S.S."/>
            <person name="Banfield J.F."/>
        </authorList>
    </citation>
    <scope>NUCLEOTIDE SEQUENCE [LARGE SCALE GENOMIC DNA]</scope>
</reference>
<feature type="binding site" evidence="13">
    <location>
        <position position="385"/>
    </location>
    <ligand>
        <name>phosphoenolpyruvate</name>
        <dbReference type="ChEBI" id="CHEBI:58702"/>
    </ligand>
</feature>
<feature type="active site" description="Proton acceptor" evidence="13">
    <location>
        <position position="310"/>
    </location>
</feature>
<feature type="binding site" evidence="12">
    <location>
        <position position="445"/>
    </location>
    <ligand>
        <name>Mg(2+)</name>
        <dbReference type="ChEBI" id="CHEBI:18420"/>
    </ligand>
</feature>
<dbReference type="HAMAP" id="MF_00109">
    <property type="entry name" value="Shikimate_kinase"/>
    <property type="match status" value="1"/>
</dbReference>
<comment type="caution">
    <text evidence="13">Lacks conserved residue(s) required for the propagation of feature annotation.</text>
</comment>
<feature type="binding site" evidence="13">
    <location>
        <position position="94"/>
    </location>
    <ligand>
        <name>phosphoenolpyruvate</name>
        <dbReference type="ChEBI" id="CHEBI:58702"/>
    </ligand>
</feature>
<evidence type="ECO:0000256" key="2">
    <source>
        <dbReference type="ARBA" id="ARBA00004842"/>
    </source>
</evidence>
<dbReference type="GO" id="GO:0000287">
    <property type="term" value="F:magnesium ion binding"/>
    <property type="evidence" value="ECO:0007669"/>
    <property type="project" value="UniProtKB-UniRule"/>
</dbReference>
<sequence>MKTIKLTPIKKGVAGEIKIPGSKSYTNRALLLAALTPHPVTILNPLQSDDTHAMIDCLKTLGIDVDVGENLIKVNGSIQDVKNKKYRLNARLSGTTIRFILALLCIVPGTKILEGEDGLNKRPIGPLVEALRQLGAKIEYLGKKGNPPLLIKSSKLKSGNIAISGETSSQYISALLMISPCIPKAGIQVDGEQVSKPYIDMTIDTMKTFRVKVKNDGYKNYELLSKGGYKARKYSVEGDFSSAGYFFALAALTKSEITVRNLNPKSMQPDKKILSVLKDMGNVVRYGKNAITLEGRGVRPISADMTDFPDQAQTLAVLAAFAKGRSILSGLQTLPMKETDRLQAVINELKKMQIKTEKTESKNYALTIYGGAPKPARVKTYGDHRMAMAFAVAGAKLKGMEIKDPQVVAKTFSLFWKFLASLGVGVIGAEQKNIILIGMRGSGKSTISKLLADRLKISHLDVDKLITSEAGLDILDIVRQKGWTYFRDIESKIIKKIFLLSDTVIATGGGAIVREKNASYLKKNGIFVFLNASANILVERNKKLSHNPRLTNKKTIDEEIRVLLKKRNILYKKLADITVSVDGKKPKDIVDEIIIKLKEKNI</sequence>
<dbReference type="EMBL" id="MFTJ01000007">
    <property type="protein sequence ID" value="OGI66617.1"/>
    <property type="molecule type" value="Genomic_DNA"/>
</dbReference>
<evidence type="ECO:0000256" key="13">
    <source>
        <dbReference type="HAMAP-Rule" id="MF_00210"/>
    </source>
</evidence>
<dbReference type="Pfam" id="PF01202">
    <property type="entry name" value="SKI"/>
    <property type="match status" value="1"/>
</dbReference>
<organism evidence="15 16">
    <name type="scientific">Candidatus Nomurabacteria bacterium RIFCSPHIGHO2_01_FULL_39_10</name>
    <dbReference type="NCBI Taxonomy" id="1801733"/>
    <lineage>
        <taxon>Bacteria</taxon>
        <taxon>Candidatus Nomuraibacteriota</taxon>
    </lineage>
</organism>
<dbReference type="GO" id="GO:0009423">
    <property type="term" value="P:chorismate biosynthetic process"/>
    <property type="evidence" value="ECO:0007669"/>
    <property type="project" value="UniProtKB-UniRule"/>
</dbReference>
<dbReference type="InterPro" id="IPR036968">
    <property type="entry name" value="Enolpyruvate_Tfrase_sf"/>
</dbReference>
<dbReference type="InterPro" id="IPR000623">
    <property type="entry name" value="Shikimate_kinase/TSH1"/>
</dbReference>
<evidence type="ECO:0000256" key="3">
    <source>
        <dbReference type="ARBA" id="ARBA00009948"/>
    </source>
</evidence>
<dbReference type="UniPathway" id="UPA00053">
    <property type="reaction ID" value="UER00088"/>
</dbReference>
<comment type="function">
    <text evidence="13">Catalyzes the transfer of the enolpyruvyl moiety of phosphoenolpyruvate (PEP) to the 5-hydroxyl of shikimate-3-phosphate (S3P) to produce enolpyruvyl shikimate-3-phosphate and inorganic phosphate.</text>
</comment>
<dbReference type="GO" id="GO:0005524">
    <property type="term" value="F:ATP binding"/>
    <property type="evidence" value="ECO:0007669"/>
    <property type="project" value="UniProtKB-UniRule"/>
</dbReference>
<dbReference type="InterPro" id="IPR006264">
    <property type="entry name" value="EPSP_synthase"/>
</dbReference>
<keyword evidence="12" id="KW-0479">Metal-binding</keyword>
<evidence type="ECO:0000256" key="11">
    <source>
        <dbReference type="ARBA" id="ARBA00048567"/>
    </source>
</evidence>
<dbReference type="PROSITE" id="PS01128">
    <property type="entry name" value="SHIKIMATE_KINASE"/>
    <property type="match status" value="1"/>
</dbReference>
<feature type="binding site" evidence="13">
    <location>
        <position position="169"/>
    </location>
    <ligand>
        <name>3-phosphoshikimate</name>
        <dbReference type="ChEBI" id="CHEBI:145989"/>
    </ligand>
</feature>
<dbReference type="HAMAP" id="MF_00210">
    <property type="entry name" value="EPSP_synth"/>
    <property type="match status" value="1"/>
</dbReference>
<comment type="similarity">
    <text evidence="12">Belongs to the shikimate kinase family.</text>
</comment>
<protein>
    <recommendedName>
        <fullName evidence="12 13">Multifunctional fusion protein</fullName>
    </recommendedName>
    <domain>
        <recommendedName>
            <fullName evidence="13">3-phosphoshikimate 1-carboxyvinyltransferase</fullName>
            <ecNumber evidence="13">2.5.1.19</ecNumber>
        </recommendedName>
        <alternativeName>
            <fullName evidence="13">5-enolpyruvylshikimate-3-phosphate synthase</fullName>
            <shortName evidence="13">EPSP synthase</shortName>
            <shortName evidence="13">EPSPS</shortName>
        </alternativeName>
    </domain>
    <domain>
        <recommendedName>
            <fullName evidence="12">Shikimate kinase</fullName>
            <shortName evidence="12">SK</shortName>
            <ecNumber evidence="12">2.7.1.71</ecNumber>
        </recommendedName>
    </domain>
</protein>
<dbReference type="InterPro" id="IPR013792">
    <property type="entry name" value="RNA3'P_cycl/enolpyr_Trfase_a/b"/>
</dbReference>
<evidence type="ECO:0000256" key="9">
    <source>
        <dbReference type="ARBA" id="ARBA00023141"/>
    </source>
</evidence>
<dbReference type="SUPFAM" id="SSF52540">
    <property type="entry name" value="P-loop containing nucleoside triphosphate hydrolases"/>
    <property type="match status" value="1"/>
</dbReference>
<dbReference type="GO" id="GO:0009073">
    <property type="term" value="P:aromatic amino acid family biosynthetic process"/>
    <property type="evidence" value="ECO:0007669"/>
    <property type="project" value="UniProtKB-KW"/>
</dbReference>
<feature type="binding site" evidence="13">
    <location>
        <position position="24"/>
    </location>
    <ligand>
        <name>3-phosphoshikimate</name>
        <dbReference type="ChEBI" id="CHEBI:145989"/>
    </ligand>
</feature>
<feature type="binding site" evidence="13">
    <location>
        <position position="168"/>
    </location>
    <ligand>
        <name>3-phosphoshikimate</name>
        <dbReference type="ChEBI" id="CHEBI:145989"/>
    </ligand>
</feature>
<comment type="function">
    <text evidence="12">Catalyzes the specific phosphorylation of the 3-hydroxyl group of shikimic acid using ATP as a cosubstrate.</text>
</comment>
<dbReference type="InterPro" id="IPR031322">
    <property type="entry name" value="Shikimate/glucono_kinase"/>
</dbReference>
<feature type="binding site" evidence="12">
    <location>
        <position position="567"/>
    </location>
    <ligand>
        <name>substrate</name>
    </ligand>
</feature>
<feature type="binding site" evidence="13">
    <location>
        <position position="337"/>
    </location>
    <ligand>
        <name>3-phosphoshikimate</name>
        <dbReference type="ChEBI" id="CHEBI:145989"/>
    </ligand>
</feature>
<proteinExistence type="inferred from homology"/>
<dbReference type="PRINTS" id="PR01100">
    <property type="entry name" value="SHIKIMTKNASE"/>
</dbReference>
<evidence type="ECO:0000256" key="6">
    <source>
        <dbReference type="ARBA" id="ARBA00022741"/>
    </source>
</evidence>
<feature type="binding site" evidence="13">
    <location>
        <position position="23"/>
    </location>
    <ligand>
        <name>3-phosphoshikimate</name>
        <dbReference type="ChEBI" id="CHEBI:145989"/>
    </ligand>
</feature>
<keyword evidence="12" id="KW-0460">Magnesium</keyword>
<dbReference type="SUPFAM" id="SSF55205">
    <property type="entry name" value="EPT/RTPC-like"/>
    <property type="match status" value="1"/>
</dbReference>
<feature type="binding site" evidence="13">
    <location>
        <position position="170"/>
    </location>
    <ligand>
        <name>phosphoenolpyruvate</name>
        <dbReference type="ChEBI" id="CHEBI:58702"/>
    </ligand>
</feature>
<keyword evidence="8 12" id="KW-0067">ATP-binding</keyword>
<evidence type="ECO:0000256" key="1">
    <source>
        <dbReference type="ARBA" id="ARBA00004811"/>
    </source>
</evidence>
<feature type="binding site" evidence="13">
    <location>
        <position position="23"/>
    </location>
    <ligand>
        <name>phosphoenolpyruvate</name>
        <dbReference type="ChEBI" id="CHEBI:58702"/>
    </ligand>
</feature>
<evidence type="ECO:0000256" key="12">
    <source>
        <dbReference type="HAMAP-Rule" id="MF_00109"/>
    </source>
</evidence>
<dbReference type="PANTHER" id="PTHR21090">
    <property type="entry name" value="AROM/DEHYDROQUINATE SYNTHASE"/>
    <property type="match status" value="1"/>
</dbReference>
<dbReference type="InterPro" id="IPR023000">
    <property type="entry name" value="Shikimate_kinase_CS"/>
</dbReference>
<feature type="binding site" evidence="13">
    <location>
        <position position="122"/>
    </location>
    <ligand>
        <name>phosphoenolpyruvate</name>
        <dbReference type="ChEBI" id="CHEBI:58702"/>
    </ligand>
</feature>
<dbReference type="Gene3D" id="3.40.50.300">
    <property type="entry name" value="P-loop containing nucleotide triphosphate hydrolases"/>
    <property type="match status" value="1"/>
</dbReference>
<comment type="catalytic activity">
    <reaction evidence="11 12">
        <text>shikimate + ATP = 3-phosphoshikimate + ADP + H(+)</text>
        <dbReference type="Rhea" id="RHEA:13121"/>
        <dbReference type="ChEBI" id="CHEBI:15378"/>
        <dbReference type="ChEBI" id="CHEBI:30616"/>
        <dbReference type="ChEBI" id="CHEBI:36208"/>
        <dbReference type="ChEBI" id="CHEBI:145989"/>
        <dbReference type="ChEBI" id="CHEBI:456216"/>
        <dbReference type="EC" id="2.7.1.71"/>
    </reaction>
</comment>
<feature type="domain" description="Enolpyruvate transferase" evidence="14">
    <location>
        <begin position="11"/>
        <end position="417"/>
    </location>
</feature>
<dbReference type="GO" id="GO:0004765">
    <property type="term" value="F:shikimate kinase activity"/>
    <property type="evidence" value="ECO:0007669"/>
    <property type="project" value="UniProtKB-UniRule"/>
</dbReference>
<dbReference type="InterPro" id="IPR027417">
    <property type="entry name" value="P-loop_NTPase"/>
</dbReference>
<feature type="binding site" evidence="13">
    <location>
        <position position="28"/>
    </location>
    <ligand>
        <name>3-phosphoshikimate</name>
        <dbReference type="ChEBI" id="CHEBI:145989"/>
    </ligand>
</feature>
<comment type="subunit">
    <text evidence="13">Monomer.</text>
</comment>
<evidence type="ECO:0000256" key="4">
    <source>
        <dbReference type="ARBA" id="ARBA00022605"/>
    </source>
</evidence>
<keyword evidence="7 12" id="KW-0418">Kinase</keyword>
<keyword evidence="4 13" id="KW-0028">Amino-acid biosynthesis</keyword>
<feature type="binding site" evidence="13">
    <location>
        <position position="341"/>
    </location>
    <ligand>
        <name>phosphoenolpyruvate</name>
        <dbReference type="ChEBI" id="CHEBI:58702"/>
    </ligand>
</feature>
<dbReference type="GO" id="GO:0003866">
    <property type="term" value="F:3-phosphoshikimate 1-carboxyvinyltransferase activity"/>
    <property type="evidence" value="ECO:0007669"/>
    <property type="project" value="UniProtKB-UniRule"/>
</dbReference>
<evidence type="ECO:0000256" key="8">
    <source>
        <dbReference type="ARBA" id="ARBA00022840"/>
    </source>
</evidence>
<comment type="subcellular location">
    <subcellularLocation>
        <location evidence="13">Cytoplasm</location>
    </subcellularLocation>
</comment>
<dbReference type="Proteomes" id="UP000178700">
    <property type="component" value="Unassembled WGS sequence"/>
</dbReference>
<feature type="binding site" evidence="12">
    <location>
        <position position="463"/>
    </location>
    <ligand>
        <name>substrate</name>
    </ligand>
</feature>
<evidence type="ECO:0000313" key="16">
    <source>
        <dbReference type="Proteomes" id="UP000178700"/>
    </source>
</evidence>
<dbReference type="EC" id="2.7.1.71" evidence="12"/>
<dbReference type="EC" id="2.5.1.19" evidence="13"/>
<evidence type="ECO:0000259" key="14">
    <source>
        <dbReference type="Pfam" id="PF00275"/>
    </source>
</evidence>
<dbReference type="InterPro" id="IPR001986">
    <property type="entry name" value="Enolpyruvate_Tfrase_dom"/>
</dbReference>
<evidence type="ECO:0000256" key="7">
    <source>
        <dbReference type="ARBA" id="ARBA00022777"/>
    </source>
</evidence>
<comment type="similarity">
    <text evidence="3 13">Belongs to the EPSP synthase family.</text>
</comment>
<evidence type="ECO:0000256" key="5">
    <source>
        <dbReference type="ARBA" id="ARBA00022679"/>
    </source>
</evidence>
<comment type="caution">
    <text evidence="15">The sequence shown here is derived from an EMBL/GenBank/DDBJ whole genome shotgun (WGS) entry which is preliminary data.</text>
</comment>
<feature type="binding site" evidence="12">
    <location>
        <position position="509"/>
    </location>
    <ligand>
        <name>substrate</name>
    </ligand>
</feature>
<evidence type="ECO:0000256" key="10">
    <source>
        <dbReference type="ARBA" id="ARBA00044633"/>
    </source>
</evidence>
<dbReference type="GO" id="GO:0008652">
    <property type="term" value="P:amino acid biosynthetic process"/>
    <property type="evidence" value="ECO:0007669"/>
    <property type="project" value="UniProtKB-KW"/>
</dbReference>
<keyword evidence="13" id="KW-0963">Cytoplasm</keyword>
<feature type="binding site" evidence="12">
    <location>
        <begin position="441"/>
        <end position="446"/>
    </location>
    <ligand>
        <name>ATP</name>
        <dbReference type="ChEBI" id="CHEBI:30616"/>
    </ligand>
</feature>
<feature type="binding site" evidence="12">
    <location>
        <position position="487"/>
    </location>
    <ligand>
        <name>substrate</name>
    </ligand>
</feature>
<keyword evidence="5 13" id="KW-0808">Transferase</keyword>
<evidence type="ECO:0000313" key="15">
    <source>
        <dbReference type="EMBL" id="OGI66617.1"/>
    </source>
</evidence>
<comment type="cofactor">
    <cofactor evidence="12">
        <name>Mg(2+)</name>
        <dbReference type="ChEBI" id="CHEBI:18420"/>
    </cofactor>
    <text evidence="12">Binds 1 Mg(2+) ion per subunit.</text>
</comment>
<feature type="binding site" evidence="13">
    <location>
        <position position="310"/>
    </location>
    <ligand>
        <name>3-phosphoshikimate</name>
        <dbReference type="ChEBI" id="CHEBI:145989"/>
    </ligand>
</feature>
<dbReference type="Gene3D" id="3.65.10.10">
    <property type="entry name" value="Enolpyruvate transferase domain"/>
    <property type="match status" value="2"/>
</dbReference>
<feature type="binding site" evidence="13">
    <location>
        <position position="410"/>
    </location>
    <ligand>
        <name>phosphoenolpyruvate</name>
        <dbReference type="ChEBI" id="CHEBI:58702"/>
    </ligand>
</feature>
<dbReference type="Pfam" id="PF00275">
    <property type="entry name" value="EPSP_synthase"/>
    <property type="match status" value="1"/>
</dbReference>
<comment type="catalytic activity">
    <reaction evidence="10">
        <text>3-phosphoshikimate + phosphoenolpyruvate = 5-O-(1-carboxyvinyl)-3-phosphoshikimate + phosphate</text>
        <dbReference type="Rhea" id="RHEA:21256"/>
        <dbReference type="ChEBI" id="CHEBI:43474"/>
        <dbReference type="ChEBI" id="CHEBI:57701"/>
        <dbReference type="ChEBI" id="CHEBI:58702"/>
        <dbReference type="ChEBI" id="CHEBI:145989"/>
        <dbReference type="EC" id="2.5.1.19"/>
    </reaction>
    <physiologicalReaction direction="left-to-right" evidence="10">
        <dbReference type="Rhea" id="RHEA:21257"/>
    </physiologicalReaction>
</comment>
<dbReference type="PANTHER" id="PTHR21090:SF5">
    <property type="entry name" value="PENTAFUNCTIONAL AROM POLYPEPTIDE"/>
    <property type="match status" value="1"/>
</dbReference>
<comment type="pathway">
    <text evidence="1 13">Metabolic intermediate biosynthesis; chorismate biosynthesis; chorismate from D-erythrose 4-phosphate and phosphoenolpyruvate: step 6/7.</text>
</comment>
<feature type="binding site" evidence="13">
    <location>
        <position position="195"/>
    </location>
    <ligand>
        <name>3-phosphoshikimate</name>
        <dbReference type="ChEBI" id="CHEBI:145989"/>
    </ligand>
</feature>
<accession>A0A1F6VAD6</accession>
<dbReference type="GO" id="GO:0005737">
    <property type="term" value="C:cytoplasm"/>
    <property type="evidence" value="ECO:0007669"/>
    <property type="project" value="UniProtKB-SubCell"/>
</dbReference>
<feature type="binding site" evidence="13">
    <location>
        <position position="170"/>
    </location>
    <ligand>
        <name>3-phosphoshikimate</name>
        <dbReference type="ChEBI" id="CHEBI:145989"/>
    </ligand>
</feature>
<dbReference type="AlphaFoldDB" id="A0A1F6VAD6"/>